<feature type="region of interest" description="Disordered" evidence="6">
    <location>
        <begin position="308"/>
        <end position="330"/>
    </location>
</feature>
<organism evidence="7">
    <name type="scientific">Bicosoecida sp. CB-2014</name>
    <dbReference type="NCBI Taxonomy" id="1486930"/>
    <lineage>
        <taxon>Eukaryota</taxon>
        <taxon>Sar</taxon>
        <taxon>Stramenopiles</taxon>
        <taxon>Bigyra</taxon>
        <taxon>Opalozoa</taxon>
        <taxon>Bicosoecida</taxon>
    </lineage>
</organism>
<evidence type="ECO:0000256" key="1">
    <source>
        <dbReference type="ARBA" id="ARBA00004430"/>
    </source>
</evidence>
<dbReference type="InterPro" id="IPR006802">
    <property type="entry name" value="Radial_spoke"/>
</dbReference>
<accession>A0A7S1CKG8</accession>
<keyword evidence="2" id="KW-0963">Cytoplasm</keyword>
<keyword evidence="3" id="KW-0969">Cilium</keyword>
<evidence type="ECO:0000256" key="3">
    <source>
        <dbReference type="ARBA" id="ARBA00023069"/>
    </source>
</evidence>
<dbReference type="Pfam" id="PF04712">
    <property type="entry name" value="Radial_spoke"/>
    <property type="match status" value="2"/>
</dbReference>
<feature type="region of interest" description="Disordered" evidence="6">
    <location>
        <begin position="427"/>
        <end position="447"/>
    </location>
</feature>
<dbReference type="PANTHER" id="PTHR13159">
    <property type="entry name" value="RADIAL SPOKEHEAD-RELATED"/>
    <property type="match status" value="1"/>
</dbReference>
<sequence>MAASGADVERAKAFLQKKSGPVSVYDHLTELILKLITDKPDDAVGVFEHLSGLVKQNTFSAAAPAEGGESKVDAADAAATAEWAAAAGKIFSAPEPAEGVDEPGAVQDLTDEANYLEWAGVNIGRTEAFRLHLALKALAASTPVQNVRFWGKVLGTGGDYYVAEGTLEEEGEEGAADADGTVHEAPGEGANRFAYWACSFAGGAWTRLPNVTPAQVRAAGAIRRFFSGDLDASVGGHPPFPGKEKEFLRATIARITAATVISPAGVFAASEDEDKPYDIVPNEEEFEIPALNEAGSWVHHLLPLNKLGRTTPNPPKVDEEGEPIEDPDAPEPPAVLGTIEEEEGQWSIRGLPASGMAEGAEPGLVAVRNLAWPGAVTVGFGKRFANVYVGYGAPYSAAVFAPSVPGDVAAEYNINDEEKPFTTQVEVTVDPDAGAPAGEEGEGEEDE</sequence>
<dbReference type="EMBL" id="HBFS01019562">
    <property type="protein sequence ID" value="CAD8919842.1"/>
    <property type="molecule type" value="Transcribed_RNA"/>
</dbReference>
<keyword evidence="5" id="KW-0966">Cell projection</keyword>
<dbReference type="PANTHER" id="PTHR13159:SF0">
    <property type="entry name" value="RADIAL SPOKE HEAD 6 HOMOLOG A"/>
    <property type="match status" value="1"/>
</dbReference>
<dbReference type="GO" id="GO:0060294">
    <property type="term" value="P:cilium movement involved in cell motility"/>
    <property type="evidence" value="ECO:0007669"/>
    <property type="project" value="InterPro"/>
</dbReference>
<dbReference type="AlphaFoldDB" id="A0A7S1CKG8"/>
<evidence type="ECO:0000256" key="2">
    <source>
        <dbReference type="ARBA" id="ARBA00022490"/>
    </source>
</evidence>
<proteinExistence type="predicted"/>
<evidence type="ECO:0000313" key="7">
    <source>
        <dbReference type="EMBL" id="CAD8919842.1"/>
    </source>
</evidence>
<protein>
    <submittedName>
        <fullName evidence="7">Uncharacterized protein</fullName>
    </submittedName>
</protein>
<gene>
    <name evidence="7" type="ORF">BSP0115_LOCUS13104</name>
</gene>
<evidence type="ECO:0000256" key="4">
    <source>
        <dbReference type="ARBA" id="ARBA00023212"/>
    </source>
</evidence>
<name>A0A7S1CKG8_9STRA</name>
<keyword evidence="4" id="KW-0206">Cytoskeleton</keyword>
<dbReference type="GO" id="GO:0035082">
    <property type="term" value="P:axoneme assembly"/>
    <property type="evidence" value="ECO:0007669"/>
    <property type="project" value="TreeGrafter"/>
</dbReference>
<reference evidence="7" key="1">
    <citation type="submission" date="2021-01" db="EMBL/GenBank/DDBJ databases">
        <authorList>
            <person name="Corre E."/>
            <person name="Pelletier E."/>
            <person name="Niang G."/>
            <person name="Scheremetjew M."/>
            <person name="Finn R."/>
            <person name="Kale V."/>
            <person name="Holt S."/>
            <person name="Cochrane G."/>
            <person name="Meng A."/>
            <person name="Brown T."/>
            <person name="Cohen L."/>
        </authorList>
    </citation>
    <scope>NUCLEOTIDE SEQUENCE</scope>
    <source>
        <strain evidence="7">Ms1</strain>
    </source>
</reference>
<dbReference type="GO" id="GO:0001534">
    <property type="term" value="C:radial spoke"/>
    <property type="evidence" value="ECO:0007669"/>
    <property type="project" value="InterPro"/>
</dbReference>
<evidence type="ECO:0000256" key="6">
    <source>
        <dbReference type="SAM" id="MobiDB-lite"/>
    </source>
</evidence>
<dbReference type="CDD" id="cd22963">
    <property type="entry name" value="DD_CrRSP4-like"/>
    <property type="match status" value="1"/>
</dbReference>
<comment type="subcellular location">
    <subcellularLocation>
        <location evidence="1">Cytoplasm</location>
        <location evidence="1">Cytoskeleton</location>
        <location evidence="1">Cilium axoneme</location>
    </subcellularLocation>
</comment>
<evidence type="ECO:0000256" key="5">
    <source>
        <dbReference type="ARBA" id="ARBA00023273"/>
    </source>
</evidence>
<feature type="compositionally biased region" description="Acidic residues" evidence="6">
    <location>
        <begin position="319"/>
        <end position="329"/>
    </location>
</feature>